<sequence length="409" mass="46486">MFNLRNILLCLVLGTASLAVANQLVQGDCPKDQFLLDGECIDRVFKPTNEFKKVLDGQQIPKNLHVKLDFSTGEKFAKINVAEDRDKTANGIILTQDKNFTQAIKPNADPVSVHKPGSSGKLQAPDPKVPAEENRVMQELLGYLDTLKSLKDVKSSEFLTKLEEVEDLVYRSQFGYDLTLNHNFPQLVKLMEETKDKALKNQIVKVIGVSVQNNPFAQLEASKYNLIDRTFKLIKSEKDVKSQSKLLFLLSSLVRNHEATIKLFHKLNGPQLLLEIYQSSQSSEVRKKCITLLTDSFDSSMVEKEEDISNAFVDQKSLEDKLWSKQSSGDVIDSWCQAIHSNLLAKNKLEFDEKEKLVTAVLELRELFPDYCTPNHKLISWLSDEHKNYANDEDFADYTQLVDKLKSKE</sequence>
<dbReference type="GO" id="GO:0000774">
    <property type="term" value="F:adenyl-nucleotide exchange factor activity"/>
    <property type="evidence" value="ECO:0007669"/>
    <property type="project" value="TreeGrafter"/>
</dbReference>
<name>A0A137PJ12_CONC2</name>
<evidence type="ECO:0008006" key="5">
    <source>
        <dbReference type="Google" id="ProtNLM"/>
    </source>
</evidence>
<feature type="region of interest" description="Disordered" evidence="1">
    <location>
        <begin position="108"/>
        <end position="128"/>
    </location>
</feature>
<dbReference type="AlphaFoldDB" id="A0A137PJ12"/>
<protein>
    <recommendedName>
        <fullName evidence="5">Nucleotide exchange factor SIL1</fullName>
    </recommendedName>
</protein>
<evidence type="ECO:0000256" key="1">
    <source>
        <dbReference type="SAM" id="MobiDB-lite"/>
    </source>
</evidence>
<dbReference type="Gene3D" id="1.25.10.10">
    <property type="entry name" value="Leucine-rich Repeat Variant"/>
    <property type="match status" value="1"/>
</dbReference>
<evidence type="ECO:0000256" key="2">
    <source>
        <dbReference type="SAM" id="SignalP"/>
    </source>
</evidence>
<organism evidence="3 4">
    <name type="scientific">Conidiobolus coronatus (strain ATCC 28846 / CBS 209.66 / NRRL 28638)</name>
    <name type="common">Delacroixia coronata</name>
    <dbReference type="NCBI Taxonomy" id="796925"/>
    <lineage>
        <taxon>Eukaryota</taxon>
        <taxon>Fungi</taxon>
        <taxon>Fungi incertae sedis</taxon>
        <taxon>Zoopagomycota</taxon>
        <taxon>Entomophthoromycotina</taxon>
        <taxon>Entomophthoromycetes</taxon>
        <taxon>Entomophthorales</taxon>
        <taxon>Ancylistaceae</taxon>
        <taxon>Conidiobolus</taxon>
    </lineage>
</organism>
<accession>A0A137PJ12</accession>
<dbReference type="InterPro" id="IPR016024">
    <property type="entry name" value="ARM-type_fold"/>
</dbReference>
<dbReference type="OrthoDB" id="448649at2759"/>
<dbReference type="OMA" id="NRFAHSQ"/>
<dbReference type="Proteomes" id="UP000070444">
    <property type="component" value="Unassembled WGS sequence"/>
</dbReference>
<feature type="chain" id="PRO_5007294936" description="Nucleotide exchange factor SIL1" evidence="2">
    <location>
        <begin position="22"/>
        <end position="409"/>
    </location>
</feature>
<dbReference type="PANTHER" id="PTHR19316">
    <property type="entry name" value="PROTEIN FOLDING REGULATOR"/>
    <property type="match status" value="1"/>
</dbReference>
<dbReference type="InterPro" id="IPR050693">
    <property type="entry name" value="Hsp70_NEF-Inhibitors"/>
</dbReference>
<dbReference type="InterPro" id="IPR011989">
    <property type="entry name" value="ARM-like"/>
</dbReference>
<dbReference type="EMBL" id="KQ964418">
    <property type="protein sequence ID" value="KXN74983.1"/>
    <property type="molecule type" value="Genomic_DNA"/>
</dbReference>
<proteinExistence type="predicted"/>
<keyword evidence="4" id="KW-1185">Reference proteome</keyword>
<dbReference type="STRING" id="796925.A0A137PJ12"/>
<feature type="signal peptide" evidence="2">
    <location>
        <begin position="1"/>
        <end position="21"/>
    </location>
</feature>
<gene>
    <name evidence="3" type="ORF">CONCODRAFT_14335</name>
</gene>
<dbReference type="SUPFAM" id="SSF48371">
    <property type="entry name" value="ARM repeat"/>
    <property type="match status" value="1"/>
</dbReference>
<dbReference type="GO" id="GO:0005783">
    <property type="term" value="C:endoplasmic reticulum"/>
    <property type="evidence" value="ECO:0007669"/>
    <property type="project" value="TreeGrafter"/>
</dbReference>
<reference evidence="3 4" key="1">
    <citation type="journal article" date="2015" name="Genome Biol. Evol.">
        <title>Phylogenomic analyses indicate that early fungi evolved digesting cell walls of algal ancestors of land plants.</title>
        <authorList>
            <person name="Chang Y."/>
            <person name="Wang S."/>
            <person name="Sekimoto S."/>
            <person name="Aerts A.L."/>
            <person name="Choi C."/>
            <person name="Clum A."/>
            <person name="LaButti K.M."/>
            <person name="Lindquist E.A."/>
            <person name="Yee Ngan C."/>
            <person name="Ohm R.A."/>
            <person name="Salamov A.A."/>
            <person name="Grigoriev I.V."/>
            <person name="Spatafora J.W."/>
            <person name="Berbee M.L."/>
        </authorList>
    </citation>
    <scope>NUCLEOTIDE SEQUENCE [LARGE SCALE GENOMIC DNA]</scope>
    <source>
        <strain evidence="3 4">NRRL 28638</strain>
    </source>
</reference>
<dbReference type="PANTHER" id="PTHR19316:SF34">
    <property type="entry name" value="NUCLEOTIDE EXCHANGE FACTOR SIL1"/>
    <property type="match status" value="1"/>
</dbReference>
<keyword evidence="2" id="KW-0732">Signal</keyword>
<evidence type="ECO:0000313" key="3">
    <source>
        <dbReference type="EMBL" id="KXN74983.1"/>
    </source>
</evidence>
<evidence type="ECO:0000313" key="4">
    <source>
        <dbReference type="Proteomes" id="UP000070444"/>
    </source>
</evidence>